<protein>
    <submittedName>
        <fullName evidence="2">2-keto-4-pentenoate hydratase/2-oxohepta-3-ene-1,7-dioic acid hydratase (Catechol pathway)</fullName>
    </submittedName>
</protein>
<dbReference type="SUPFAM" id="SSF56529">
    <property type="entry name" value="FAH"/>
    <property type="match status" value="1"/>
</dbReference>
<dbReference type="OrthoDB" id="3766879at2"/>
<dbReference type="STRING" id="574651.SAMN04487968_102354"/>
<dbReference type="AlphaFoldDB" id="A0A1I1F3E6"/>
<dbReference type="InterPro" id="IPR011234">
    <property type="entry name" value="Fumarylacetoacetase-like_C"/>
</dbReference>
<dbReference type="Gene3D" id="3.90.850.10">
    <property type="entry name" value="Fumarylacetoacetase-like, C-terminal domain"/>
    <property type="match status" value="1"/>
</dbReference>
<evidence type="ECO:0000313" key="3">
    <source>
        <dbReference type="Proteomes" id="UP000198832"/>
    </source>
</evidence>
<dbReference type="InterPro" id="IPR036663">
    <property type="entry name" value="Fumarylacetoacetase_C_sf"/>
</dbReference>
<dbReference type="GO" id="GO:0003824">
    <property type="term" value="F:catalytic activity"/>
    <property type="evidence" value="ECO:0007669"/>
    <property type="project" value="InterPro"/>
</dbReference>
<dbReference type="PANTHER" id="PTHR43211:SF1">
    <property type="entry name" value="BLL6422 PROTEIN"/>
    <property type="match status" value="1"/>
</dbReference>
<evidence type="ECO:0000313" key="2">
    <source>
        <dbReference type="EMBL" id="SFB93462.1"/>
    </source>
</evidence>
<dbReference type="EMBL" id="FOLB01000002">
    <property type="protein sequence ID" value="SFB93462.1"/>
    <property type="molecule type" value="Genomic_DNA"/>
</dbReference>
<sequence>MKLFTFKAPSSSGNGVHVGALDATGSTAVSFTRASRGDARFASMLALVRAGSAILDEAQSILDSHPADAAYDLAEVTLLAPLPDPPRFRDCSLFIEHLAPAFLGMARTLAAAAEDPDAEYERLVATGDFGRPAVFAERVIYYNADHLSVSGPGDEIVAPPDTHHVDYELEIAAVVGTTGRNLTAADAGAAIFGYTIFNDWSCRDLQTEVMASRLGPARGKDFDGANTVGPWIVTADELGDPYQLKMSARVNGETWSDGSSASIEHTFEDAVAYLSRGRTIHAGELLGSGTVLSGSPIEIGKRLKDGDEVELEVEGIGVLRNRLRLSR</sequence>
<gene>
    <name evidence="2" type="ORF">SAMN04487968_102354</name>
</gene>
<feature type="domain" description="Fumarylacetoacetase-like C-terminal" evidence="1">
    <location>
        <begin position="139"/>
        <end position="323"/>
    </location>
</feature>
<organism evidence="2 3">
    <name type="scientific">Nocardioides terrae</name>
    <dbReference type="NCBI Taxonomy" id="574651"/>
    <lineage>
        <taxon>Bacteria</taxon>
        <taxon>Bacillati</taxon>
        <taxon>Actinomycetota</taxon>
        <taxon>Actinomycetes</taxon>
        <taxon>Propionibacteriales</taxon>
        <taxon>Nocardioidaceae</taxon>
        <taxon>Nocardioides</taxon>
    </lineage>
</organism>
<reference evidence="2 3" key="1">
    <citation type="submission" date="2016-10" db="EMBL/GenBank/DDBJ databases">
        <authorList>
            <person name="de Groot N.N."/>
        </authorList>
    </citation>
    <scope>NUCLEOTIDE SEQUENCE [LARGE SCALE GENOMIC DNA]</scope>
    <source>
        <strain evidence="2 3">CGMCC 1.7056</strain>
    </source>
</reference>
<evidence type="ECO:0000259" key="1">
    <source>
        <dbReference type="Pfam" id="PF01557"/>
    </source>
</evidence>
<dbReference type="Proteomes" id="UP000198832">
    <property type="component" value="Unassembled WGS sequence"/>
</dbReference>
<proteinExistence type="predicted"/>
<name>A0A1I1F3E6_9ACTN</name>
<keyword evidence="3" id="KW-1185">Reference proteome</keyword>
<accession>A0A1I1F3E6</accession>
<dbReference type="Pfam" id="PF01557">
    <property type="entry name" value="FAA_hydrolase"/>
    <property type="match status" value="1"/>
</dbReference>
<dbReference type="RefSeq" id="WP_091120694.1">
    <property type="nucleotide sequence ID" value="NZ_FOLB01000002.1"/>
</dbReference>
<dbReference type="PANTHER" id="PTHR43211">
    <property type="entry name" value="FUMARYLACETOACETATE HYDROLASE"/>
    <property type="match status" value="1"/>
</dbReference>